<feature type="coiled-coil region" evidence="1">
    <location>
        <begin position="1"/>
        <end position="28"/>
    </location>
</feature>
<reference evidence="2 3" key="1">
    <citation type="submission" date="2019-07" db="EMBL/GenBank/DDBJ databases">
        <authorList>
            <person name="Kim J.K."/>
            <person name="Cheong H.-M."/>
            <person name="Choi Y."/>
            <person name="Hwang K.J."/>
            <person name="Lee S."/>
            <person name="Choi C."/>
        </authorList>
    </citation>
    <scope>NUCLEOTIDE SEQUENCE [LARGE SCALE GENOMIC DNA]</scope>
    <source>
        <strain evidence="2 3">KS 22</strain>
    </source>
</reference>
<dbReference type="RefSeq" id="WP_182301582.1">
    <property type="nucleotide sequence ID" value="NZ_CP041969.1"/>
</dbReference>
<proteinExistence type="predicted"/>
<organism evidence="2 3">
    <name type="scientific">Cohnella cholangitidis</name>
    <dbReference type="NCBI Taxonomy" id="2598458"/>
    <lineage>
        <taxon>Bacteria</taxon>
        <taxon>Bacillati</taxon>
        <taxon>Bacillota</taxon>
        <taxon>Bacilli</taxon>
        <taxon>Bacillales</taxon>
        <taxon>Paenibacillaceae</taxon>
        <taxon>Cohnella</taxon>
    </lineage>
</organism>
<dbReference type="EMBL" id="CP041969">
    <property type="protein sequence ID" value="QMV40229.1"/>
    <property type="molecule type" value="Genomic_DNA"/>
</dbReference>
<sequence>MIKLQMELEQVKAERDDFAQQLFRLNEDNVVMASELAAKDKVLNGYADEEFWNRDKKGWIRSVLDKGYVARTILLSYPPREKGATE</sequence>
<dbReference type="Proteomes" id="UP000515679">
    <property type="component" value="Chromosome"/>
</dbReference>
<evidence type="ECO:0000256" key="1">
    <source>
        <dbReference type="SAM" id="Coils"/>
    </source>
</evidence>
<evidence type="ECO:0000313" key="2">
    <source>
        <dbReference type="EMBL" id="QMV40229.1"/>
    </source>
</evidence>
<keyword evidence="1" id="KW-0175">Coiled coil</keyword>
<keyword evidence="3" id="KW-1185">Reference proteome</keyword>
<protein>
    <submittedName>
        <fullName evidence="2">Uncharacterized protein</fullName>
    </submittedName>
</protein>
<accession>A0A7G5BTE5</accession>
<evidence type="ECO:0000313" key="3">
    <source>
        <dbReference type="Proteomes" id="UP000515679"/>
    </source>
</evidence>
<name>A0A7G5BTE5_9BACL</name>
<gene>
    <name evidence="2" type="ORF">FPL14_02705</name>
</gene>
<dbReference type="KEGG" id="cchl:FPL14_02705"/>
<dbReference type="AlphaFoldDB" id="A0A7G5BTE5"/>